<dbReference type="Gene3D" id="2.120.10.70">
    <property type="entry name" value="Fucose-specific lectin"/>
    <property type="match status" value="1"/>
</dbReference>
<dbReference type="EMBL" id="ML978739">
    <property type="protein sequence ID" value="KAF2084634.1"/>
    <property type="molecule type" value="Genomic_DNA"/>
</dbReference>
<feature type="region of interest" description="Disordered" evidence="1">
    <location>
        <begin position="1"/>
        <end position="62"/>
    </location>
</feature>
<dbReference type="Proteomes" id="UP000799776">
    <property type="component" value="Unassembled WGS sequence"/>
</dbReference>
<keyword evidence="2" id="KW-0472">Membrane</keyword>
<dbReference type="OrthoDB" id="3942107at2759"/>
<accession>A0A9P4HRH9</accession>
<feature type="compositionally biased region" description="Basic and acidic residues" evidence="1">
    <location>
        <begin position="11"/>
        <end position="21"/>
    </location>
</feature>
<feature type="compositionally biased region" description="Polar residues" evidence="1">
    <location>
        <begin position="23"/>
        <end position="33"/>
    </location>
</feature>
<feature type="transmembrane region" description="Helical" evidence="2">
    <location>
        <begin position="80"/>
        <end position="104"/>
    </location>
</feature>
<feature type="region of interest" description="Disordered" evidence="1">
    <location>
        <begin position="107"/>
        <end position="148"/>
    </location>
</feature>
<dbReference type="AlphaFoldDB" id="A0A9P4HRH9"/>
<evidence type="ECO:0000256" key="1">
    <source>
        <dbReference type="SAM" id="MobiDB-lite"/>
    </source>
</evidence>
<protein>
    <recommendedName>
        <fullName evidence="5">Fucose-specific lectin</fullName>
    </recommendedName>
</protein>
<keyword evidence="2" id="KW-0812">Transmembrane</keyword>
<comment type="caution">
    <text evidence="3">The sequence shown here is derived from an EMBL/GenBank/DDBJ whole genome shotgun (WGS) entry which is preliminary data.</text>
</comment>
<feature type="compositionally biased region" description="Polar residues" evidence="1">
    <location>
        <begin position="1"/>
        <end position="10"/>
    </location>
</feature>
<dbReference type="SUPFAM" id="SSF89372">
    <property type="entry name" value="Fucose-specific lectin"/>
    <property type="match status" value="1"/>
</dbReference>
<evidence type="ECO:0000313" key="3">
    <source>
        <dbReference type="EMBL" id="KAF2084634.1"/>
    </source>
</evidence>
<organism evidence="3 4">
    <name type="scientific">Saccharata proteae CBS 121410</name>
    <dbReference type="NCBI Taxonomy" id="1314787"/>
    <lineage>
        <taxon>Eukaryota</taxon>
        <taxon>Fungi</taxon>
        <taxon>Dikarya</taxon>
        <taxon>Ascomycota</taxon>
        <taxon>Pezizomycotina</taxon>
        <taxon>Dothideomycetes</taxon>
        <taxon>Dothideomycetes incertae sedis</taxon>
        <taxon>Botryosphaeriales</taxon>
        <taxon>Saccharataceae</taxon>
        <taxon>Saccharata</taxon>
    </lineage>
</organism>
<feature type="compositionally biased region" description="Low complexity" evidence="1">
    <location>
        <begin position="107"/>
        <end position="142"/>
    </location>
</feature>
<gene>
    <name evidence="3" type="ORF">K490DRAFT_68567</name>
</gene>
<name>A0A9P4HRH9_9PEZI</name>
<sequence length="479" mass="51586">MDQSKYSTLEVNERAQSEHGKFLSQNQANSQHGNMPEVDNRGHHDNLPQVPYSDLPEPVRREAEGNSKIPTICGMRRKPFWILLGVILAILIIAGLVGGLAGGLSASKSKSSSSSGSTPTTSTTPTTPTTPITASNSTSSPNDTGNTSILSTTRLGSVNFTDAAGYDNYLVFYQLENQHLYQSAYNSSWQNWTVSLVTDDTSNIKNGTPIACDLYWHSISRWDFHVYWLNPANVIQGRIWGGSVAATSPDNWTIVDSLGTYTAASTSSLVAYGRECEDCLNTNLLFWEDPSSNYINYWDGSVQEAVPTNLSSPANGTGLALAPVRTLGNAKFITIYLTSKAGNLTQYVYNGVRDKDGWYNVTLPTSPDKSASIAAFTYNYNDTSTTSPAVFQVLNTHPDANTNNAGTTITGFTSSGWANDGTASIMSSVVPDAGIAANQAGRVYGIREEDGEFQLVEWTWSEGSGVYGLVGVVNTTVTS</sequence>
<evidence type="ECO:0008006" key="5">
    <source>
        <dbReference type="Google" id="ProtNLM"/>
    </source>
</evidence>
<evidence type="ECO:0000256" key="2">
    <source>
        <dbReference type="SAM" id="Phobius"/>
    </source>
</evidence>
<keyword evidence="4" id="KW-1185">Reference proteome</keyword>
<evidence type="ECO:0000313" key="4">
    <source>
        <dbReference type="Proteomes" id="UP000799776"/>
    </source>
</evidence>
<keyword evidence="2" id="KW-1133">Transmembrane helix</keyword>
<reference evidence="3" key="1">
    <citation type="journal article" date="2020" name="Stud. Mycol.">
        <title>101 Dothideomycetes genomes: a test case for predicting lifestyles and emergence of pathogens.</title>
        <authorList>
            <person name="Haridas S."/>
            <person name="Albert R."/>
            <person name="Binder M."/>
            <person name="Bloem J."/>
            <person name="Labutti K."/>
            <person name="Salamov A."/>
            <person name="Andreopoulos B."/>
            <person name="Baker S."/>
            <person name="Barry K."/>
            <person name="Bills G."/>
            <person name="Bluhm B."/>
            <person name="Cannon C."/>
            <person name="Castanera R."/>
            <person name="Culley D."/>
            <person name="Daum C."/>
            <person name="Ezra D."/>
            <person name="Gonzalez J."/>
            <person name="Henrissat B."/>
            <person name="Kuo A."/>
            <person name="Liang C."/>
            <person name="Lipzen A."/>
            <person name="Lutzoni F."/>
            <person name="Magnuson J."/>
            <person name="Mondo S."/>
            <person name="Nolan M."/>
            <person name="Ohm R."/>
            <person name="Pangilinan J."/>
            <person name="Park H.-J."/>
            <person name="Ramirez L."/>
            <person name="Alfaro M."/>
            <person name="Sun H."/>
            <person name="Tritt A."/>
            <person name="Yoshinaga Y."/>
            <person name="Zwiers L.-H."/>
            <person name="Turgeon B."/>
            <person name="Goodwin S."/>
            <person name="Spatafora J."/>
            <person name="Crous P."/>
            <person name="Grigoriev I."/>
        </authorList>
    </citation>
    <scope>NUCLEOTIDE SEQUENCE</scope>
    <source>
        <strain evidence="3">CBS 121410</strain>
    </source>
</reference>
<proteinExistence type="predicted"/>